<dbReference type="PANTHER" id="PTHR45527:SF1">
    <property type="entry name" value="FATTY ACID SYNTHASE"/>
    <property type="match status" value="1"/>
</dbReference>
<evidence type="ECO:0000313" key="5">
    <source>
        <dbReference type="EMBL" id="GGN01404.1"/>
    </source>
</evidence>
<dbReference type="Pfam" id="PF00668">
    <property type="entry name" value="Condensation"/>
    <property type="match status" value="1"/>
</dbReference>
<dbReference type="GO" id="GO:0003824">
    <property type="term" value="F:catalytic activity"/>
    <property type="evidence" value="ECO:0007669"/>
    <property type="project" value="InterPro"/>
</dbReference>
<dbReference type="InterPro" id="IPR009081">
    <property type="entry name" value="PP-bd_ACP"/>
</dbReference>
<dbReference type="SMART" id="SM00823">
    <property type="entry name" value="PKS_PP"/>
    <property type="match status" value="1"/>
</dbReference>
<dbReference type="PROSITE" id="PS50075">
    <property type="entry name" value="CARRIER"/>
    <property type="match status" value="1"/>
</dbReference>
<dbReference type="PANTHER" id="PTHR45527">
    <property type="entry name" value="NONRIBOSOMAL PEPTIDE SYNTHETASE"/>
    <property type="match status" value="1"/>
</dbReference>
<name>A0A917XAH2_9ACTN</name>
<feature type="domain" description="Carrier" evidence="4">
    <location>
        <begin position="18"/>
        <end position="92"/>
    </location>
</feature>
<proteinExistence type="predicted"/>
<organism evidence="5 6">
    <name type="scientific">Streptomyces fuscichromogenes</name>
    <dbReference type="NCBI Taxonomy" id="1324013"/>
    <lineage>
        <taxon>Bacteria</taxon>
        <taxon>Bacillati</taxon>
        <taxon>Actinomycetota</taxon>
        <taxon>Actinomycetes</taxon>
        <taxon>Kitasatosporales</taxon>
        <taxon>Streptomycetaceae</taxon>
        <taxon>Streptomyces</taxon>
    </lineage>
</organism>
<dbReference type="AlphaFoldDB" id="A0A917XAH2"/>
<keyword evidence="6" id="KW-1185">Reference proteome</keyword>
<dbReference type="Pfam" id="PF00550">
    <property type="entry name" value="PP-binding"/>
    <property type="match status" value="1"/>
</dbReference>
<keyword evidence="3" id="KW-0597">Phosphoprotein</keyword>
<dbReference type="Proteomes" id="UP000653411">
    <property type="component" value="Unassembled WGS sequence"/>
</dbReference>
<evidence type="ECO:0000256" key="1">
    <source>
        <dbReference type="ARBA" id="ARBA00001957"/>
    </source>
</evidence>
<keyword evidence="2" id="KW-0596">Phosphopantetheine</keyword>
<dbReference type="GO" id="GO:0043041">
    <property type="term" value="P:amino acid activation for nonribosomal peptide biosynthetic process"/>
    <property type="evidence" value="ECO:0007669"/>
    <property type="project" value="TreeGrafter"/>
</dbReference>
<reference evidence="5" key="2">
    <citation type="submission" date="2020-09" db="EMBL/GenBank/DDBJ databases">
        <authorList>
            <person name="Sun Q."/>
            <person name="Zhou Y."/>
        </authorList>
    </citation>
    <scope>NUCLEOTIDE SEQUENCE</scope>
    <source>
        <strain evidence="5">CGMCC 4.7110</strain>
    </source>
</reference>
<dbReference type="InterPro" id="IPR020806">
    <property type="entry name" value="PKS_PP-bd"/>
</dbReference>
<dbReference type="Gene3D" id="3.30.559.30">
    <property type="entry name" value="Nonribosomal peptide synthetase, condensation domain"/>
    <property type="match status" value="1"/>
</dbReference>
<dbReference type="InterPro" id="IPR036736">
    <property type="entry name" value="ACP-like_sf"/>
</dbReference>
<comment type="caution">
    <text evidence="5">The sequence shown here is derived from an EMBL/GenBank/DDBJ whole genome shotgun (WGS) entry which is preliminary data.</text>
</comment>
<evidence type="ECO:0000256" key="2">
    <source>
        <dbReference type="ARBA" id="ARBA00022450"/>
    </source>
</evidence>
<protein>
    <recommendedName>
        <fullName evidence="4">Carrier domain-containing protein</fullName>
    </recommendedName>
</protein>
<gene>
    <name evidence="5" type="ORF">GCM10011578_023460</name>
</gene>
<dbReference type="GO" id="GO:0008610">
    <property type="term" value="P:lipid biosynthetic process"/>
    <property type="evidence" value="ECO:0007669"/>
    <property type="project" value="UniProtKB-ARBA"/>
</dbReference>
<dbReference type="SUPFAM" id="SSF47336">
    <property type="entry name" value="ACP-like"/>
    <property type="match status" value="1"/>
</dbReference>
<comment type="cofactor">
    <cofactor evidence="1">
        <name>pantetheine 4'-phosphate</name>
        <dbReference type="ChEBI" id="CHEBI:47942"/>
    </cofactor>
</comment>
<dbReference type="InterPro" id="IPR001242">
    <property type="entry name" value="Condensation_dom"/>
</dbReference>
<dbReference type="GO" id="GO:0005737">
    <property type="term" value="C:cytoplasm"/>
    <property type="evidence" value="ECO:0007669"/>
    <property type="project" value="TreeGrafter"/>
</dbReference>
<reference evidence="5" key="1">
    <citation type="journal article" date="2014" name="Int. J. Syst. Evol. Microbiol.">
        <title>Complete genome sequence of Corynebacterium casei LMG S-19264T (=DSM 44701T), isolated from a smear-ripened cheese.</title>
        <authorList>
            <consortium name="US DOE Joint Genome Institute (JGI-PGF)"/>
            <person name="Walter F."/>
            <person name="Albersmeier A."/>
            <person name="Kalinowski J."/>
            <person name="Ruckert C."/>
        </authorList>
    </citation>
    <scope>NUCLEOTIDE SEQUENCE</scope>
    <source>
        <strain evidence="5">CGMCC 4.7110</strain>
    </source>
</reference>
<sequence>MKTPVVRRRTAGAQSQGRGEAELTAAVARIWHDLLGAEATDDDDFFELGGDSLLATWAVARIQDELGIDVTLDDLFRQTRLGALVAHLRLLPGRPRSGEAAAAADGGELTAAERAVWLAAELAPQPTAYLISVVVQVRGDLTADLLEAALDDVITRHEALRTAFPLVGTEPHRQVVAPVRGRVPRVTEADPPGPQRLRELAAEDAGRPVDLERAPLFRARLVAHRDRAVALLLTVHHAVFDARSLELLVRELGACCDARADGAAADLTPVPGPGAFGARQHAWLAGPEGRRAVAELAGGLTGLPALGPFPGTRPAGTVQRVGAHRREPIDTGLASAVRRLALRHGATLHMVGLAAFAVALADLTGTDDLAVGAAFSGRTTPEAQNAIGCFVNVLPIRIRTGGPEPFAEVLARVREATLFVARHQDVPFDSVRAWFRQEGAVPPEIRVAFGAQDVARPTYRGESFELIGREADTEQARLDLTCWLEAAGEDGLQAFWTYRPGLLTSSDVAGLHQRFVGALRDGTGTKPADS</sequence>
<dbReference type="GO" id="GO:0017000">
    <property type="term" value="P:antibiotic biosynthetic process"/>
    <property type="evidence" value="ECO:0007669"/>
    <property type="project" value="UniProtKB-ARBA"/>
</dbReference>
<dbReference type="InterPro" id="IPR023213">
    <property type="entry name" value="CAT-like_dom_sf"/>
</dbReference>
<evidence type="ECO:0000313" key="6">
    <source>
        <dbReference type="Proteomes" id="UP000653411"/>
    </source>
</evidence>
<dbReference type="Gene3D" id="3.30.559.10">
    <property type="entry name" value="Chloramphenicol acetyltransferase-like domain"/>
    <property type="match status" value="1"/>
</dbReference>
<dbReference type="EMBL" id="BMML01000004">
    <property type="protein sequence ID" value="GGN01404.1"/>
    <property type="molecule type" value="Genomic_DNA"/>
</dbReference>
<evidence type="ECO:0000256" key="3">
    <source>
        <dbReference type="ARBA" id="ARBA00022553"/>
    </source>
</evidence>
<dbReference type="SUPFAM" id="SSF52777">
    <property type="entry name" value="CoA-dependent acyltransferases"/>
    <property type="match status" value="2"/>
</dbReference>
<accession>A0A917XAH2</accession>
<dbReference type="GO" id="GO:0044550">
    <property type="term" value="P:secondary metabolite biosynthetic process"/>
    <property type="evidence" value="ECO:0007669"/>
    <property type="project" value="TreeGrafter"/>
</dbReference>
<dbReference type="RefSeq" id="WP_189262569.1">
    <property type="nucleotide sequence ID" value="NZ_BMML01000004.1"/>
</dbReference>
<dbReference type="GO" id="GO:0031177">
    <property type="term" value="F:phosphopantetheine binding"/>
    <property type="evidence" value="ECO:0007669"/>
    <property type="project" value="InterPro"/>
</dbReference>
<evidence type="ECO:0000259" key="4">
    <source>
        <dbReference type="PROSITE" id="PS50075"/>
    </source>
</evidence>
<dbReference type="Gene3D" id="1.10.1200.10">
    <property type="entry name" value="ACP-like"/>
    <property type="match status" value="1"/>
</dbReference>